<geneLocation type="plasmid" evidence="2">
    <name>pfdu301a</name>
</geneLocation>
<keyword evidence="1" id="KW-0614">Plasmid</keyword>
<dbReference type="AlphaFoldDB" id="A0A6M6E5U0"/>
<accession>A0A6M6E5U0</accession>
<sequence>MGYLHYWELKRNNFTNEFIKEAAFVIADNSDEVKGLRINEEYIAFNGWDGFDRFIFTGNKDSYCKTGIFSPENYDKPICAILLLAVYHFGEDMHLESDGLATIHIDPETKRVNKSWEEALQYVEKTYNYRFERDYYKDEVDQDRIKLIPVYKTKKDLTVLP</sequence>
<proteinExistence type="predicted"/>
<organism evidence="1 2">
    <name type="scientific">Priestia megaterium</name>
    <name type="common">Bacillus megaterium</name>
    <dbReference type="NCBI Taxonomy" id="1404"/>
    <lineage>
        <taxon>Bacteria</taxon>
        <taxon>Bacillati</taxon>
        <taxon>Bacillota</taxon>
        <taxon>Bacilli</taxon>
        <taxon>Bacillales</taxon>
        <taxon>Bacillaceae</taxon>
        <taxon>Priestia</taxon>
    </lineage>
</organism>
<evidence type="ECO:0000313" key="2">
    <source>
        <dbReference type="Proteomes" id="UP000501076"/>
    </source>
</evidence>
<gene>
    <name evidence="1" type="ORF">FDZ14_28000</name>
</gene>
<dbReference type="EMBL" id="CP045273">
    <property type="protein sequence ID" value="QJX79948.1"/>
    <property type="molecule type" value="Genomic_DNA"/>
</dbReference>
<dbReference type="RefSeq" id="WP_171777930.1">
    <property type="nucleotide sequence ID" value="NZ_CP045273.1"/>
</dbReference>
<evidence type="ECO:0000313" key="1">
    <source>
        <dbReference type="EMBL" id="QJX79948.1"/>
    </source>
</evidence>
<dbReference type="Proteomes" id="UP000501076">
    <property type="component" value="Plasmid pFDU301A"/>
</dbReference>
<protein>
    <submittedName>
        <fullName evidence="1">Uncharacterized protein</fullName>
    </submittedName>
</protein>
<reference evidence="1 2" key="1">
    <citation type="submission" date="2019-10" db="EMBL/GenBank/DDBJ databases">
        <title>Complete genome sequences for adaption low water activity.</title>
        <authorList>
            <person name="Zhao L."/>
            <person name="Zhong J."/>
        </authorList>
    </citation>
    <scope>NUCLEOTIDE SEQUENCE [LARGE SCALE GENOMIC DNA]</scope>
    <source>
        <strain evidence="1 2">FDU301</strain>
        <plasmid evidence="2">pfdu301a</plasmid>
    </source>
</reference>
<name>A0A6M6E5U0_PRIMG</name>